<dbReference type="EMBL" id="CM023485">
    <property type="protein sequence ID" value="KAH6930397.1"/>
    <property type="molecule type" value="Genomic_DNA"/>
</dbReference>
<accession>A0ACB7SB78</accession>
<sequence>MFGILDDLKRMNKRQLLYQVLNFGMIVSSALMIWKGLMVVTGSGSPIVVVLSGSMEPAFHRGDLLFLTNYKEDPIRVGDIVVFKVEGRDIPIVHRVLKLHEKADGSVKILTKGDNNSVDDRGLYAPGQMWLDKKDIVGRARGFVPYVGIVTILMNDYPKFKTQDAVTHSQELPPEQPKHEAVKSTESKIAQPAGEAAASNLGRPKAEKPEKPPPCREELSWNPTPVPVEMSPTWQPEHHLADTREPANSSNVSRLQTALLATVLVLMLSLIGAAYYVRVVSSAPCSSPACQRHRAVLSANLNASVPPCRDFYGHVCSRWDATHSLSVRDTIYQEFMAKVAAVANEATPPQHGQTATQKAARFYQSCAHVYTQHRDHVSKARSLLADFGVHWPELTNTSRLPRIFVSMATAWSWASVIQFAVQRNGHVTLRPSPFYQSVLSGRQRMLENSAGQDHYRAYYDSVVTAFGAAKARAHPYKELRMLEDKVVPALKSALTVPEWTALKNTSFSAMVNKTQSPIQSSDWERSLRSSFNFTEGSVLLVSVENVDFFKKFFALVARESERVMAYYVGWVVAQALSLLSSSEMVKKYFLSDKAIAKREHALFCADVAHVYMGSRKDVIDDVLTIETTVQTALRKHLSASPWYTAIPEPMLKEVALVSSLRLLEAPNATTLDDMYHLFPDMRDNVFDNIRLAAEARRNTRADLSMAQFVPNGSAQLFFYPDNGHFELLPEVLEEPFYDIEDLTAVKYATLGGVVADAFSSAAFAGTVDRKLQLAFTLKSACFFGSQVLLRHLEPDHIELVRRVTSLHLILGALAEATSGRIQTARLAGYESWTDVELLLVFWCFVQCGGLNGRRKCNGPLTIVDEFARAFGCKQGDPMYSGHNCAIAR</sequence>
<gene>
    <name evidence="1" type="ORF">HPB50_013182</name>
</gene>
<protein>
    <submittedName>
        <fullName evidence="1">Uncharacterized protein</fullName>
    </submittedName>
</protein>
<reference evidence="1" key="1">
    <citation type="submission" date="2020-05" db="EMBL/GenBank/DDBJ databases">
        <title>Large-scale comparative analyses of tick genomes elucidate their genetic diversity and vector capacities.</title>
        <authorList>
            <person name="Jia N."/>
            <person name="Wang J."/>
            <person name="Shi W."/>
            <person name="Du L."/>
            <person name="Sun Y."/>
            <person name="Zhan W."/>
            <person name="Jiang J."/>
            <person name="Wang Q."/>
            <person name="Zhang B."/>
            <person name="Ji P."/>
            <person name="Sakyi L.B."/>
            <person name="Cui X."/>
            <person name="Yuan T."/>
            <person name="Jiang B."/>
            <person name="Yang W."/>
            <person name="Lam T.T.-Y."/>
            <person name="Chang Q."/>
            <person name="Ding S."/>
            <person name="Wang X."/>
            <person name="Zhu J."/>
            <person name="Ruan X."/>
            <person name="Zhao L."/>
            <person name="Wei J."/>
            <person name="Que T."/>
            <person name="Du C."/>
            <person name="Cheng J."/>
            <person name="Dai P."/>
            <person name="Han X."/>
            <person name="Huang E."/>
            <person name="Gao Y."/>
            <person name="Liu J."/>
            <person name="Shao H."/>
            <person name="Ye R."/>
            <person name="Li L."/>
            <person name="Wei W."/>
            <person name="Wang X."/>
            <person name="Wang C."/>
            <person name="Yang T."/>
            <person name="Huo Q."/>
            <person name="Li W."/>
            <person name="Guo W."/>
            <person name="Chen H."/>
            <person name="Zhou L."/>
            <person name="Ni X."/>
            <person name="Tian J."/>
            <person name="Zhou Y."/>
            <person name="Sheng Y."/>
            <person name="Liu T."/>
            <person name="Pan Y."/>
            <person name="Xia L."/>
            <person name="Li J."/>
            <person name="Zhao F."/>
            <person name="Cao W."/>
        </authorList>
    </citation>
    <scope>NUCLEOTIDE SEQUENCE</scope>
    <source>
        <strain evidence="1">Hyas-2018</strain>
    </source>
</reference>
<name>A0ACB7SB78_HYAAI</name>
<evidence type="ECO:0000313" key="1">
    <source>
        <dbReference type="EMBL" id="KAH6930397.1"/>
    </source>
</evidence>
<evidence type="ECO:0000313" key="2">
    <source>
        <dbReference type="Proteomes" id="UP000821845"/>
    </source>
</evidence>
<dbReference type="Proteomes" id="UP000821845">
    <property type="component" value="Chromosome 5"/>
</dbReference>
<keyword evidence="2" id="KW-1185">Reference proteome</keyword>
<comment type="caution">
    <text evidence="1">The sequence shown here is derived from an EMBL/GenBank/DDBJ whole genome shotgun (WGS) entry which is preliminary data.</text>
</comment>
<proteinExistence type="predicted"/>
<organism evidence="1 2">
    <name type="scientific">Hyalomma asiaticum</name>
    <name type="common">Tick</name>
    <dbReference type="NCBI Taxonomy" id="266040"/>
    <lineage>
        <taxon>Eukaryota</taxon>
        <taxon>Metazoa</taxon>
        <taxon>Ecdysozoa</taxon>
        <taxon>Arthropoda</taxon>
        <taxon>Chelicerata</taxon>
        <taxon>Arachnida</taxon>
        <taxon>Acari</taxon>
        <taxon>Parasitiformes</taxon>
        <taxon>Ixodida</taxon>
        <taxon>Ixodoidea</taxon>
        <taxon>Ixodidae</taxon>
        <taxon>Hyalomminae</taxon>
        <taxon>Hyalomma</taxon>
    </lineage>
</organism>